<reference evidence="6" key="1">
    <citation type="journal article" date="2014" name="Int. J. Syst. Evol. Microbiol.">
        <title>Complete genome sequence of Corynebacterium casei LMG S-19264T (=DSM 44701T), isolated from a smear-ripened cheese.</title>
        <authorList>
            <consortium name="US DOE Joint Genome Institute (JGI-PGF)"/>
            <person name="Walter F."/>
            <person name="Albersmeier A."/>
            <person name="Kalinowski J."/>
            <person name="Ruckert C."/>
        </authorList>
    </citation>
    <scope>NUCLEOTIDE SEQUENCE</scope>
    <source>
        <strain evidence="6">VKM B-2484</strain>
    </source>
</reference>
<evidence type="ECO:0000256" key="1">
    <source>
        <dbReference type="ARBA" id="ARBA00005417"/>
    </source>
</evidence>
<evidence type="ECO:0000256" key="3">
    <source>
        <dbReference type="ARBA" id="ARBA00022741"/>
    </source>
</evidence>
<organism evidence="6 7">
    <name type="scientific">Ancylobacter dichloromethanicus</name>
    <dbReference type="NCBI Taxonomy" id="518825"/>
    <lineage>
        <taxon>Bacteria</taxon>
        <taxon>Pseudomonadati</taxon>
        <taxon>Pseudomonadota</taxon>
        <taxon>Alphaproteobacteria</taxon>
        <taxon>Hyphomicrobiales</taxon>
        <taxon>Xanthobacteraceae</taxon>
        <taxon>Ancylobacter</taxon>
    </lineage>
</organism>
<dbReference type="PROSITE" id="PS50893">
    <property type="entry name" value="ABC_TRANSPORTER_2"/>
    <property type="match status" value="1"/>
</dbReference>
<accession>A0A9W6J9B1</accession>
<dbReference type="PANTHER" id="PTHR42788">
    <property type="entry name" value="TAURINE IMPORT ATP-BINDING PROTEIN-RELATED"/>
    <property type="match status" value="1"/>
</dbReference>
<dbReference type="InterPro" id="IPR017871">
    <property type="entry name" value="ABC_transporter-like_CS"/>
</dbReference>
<dbReference type="Pfam" id="PF00005">
    <property type="entry name" value="ABC_tran"/>
    <property type="match status" value="1"/>
</dbReference>
<evidence type="ECO:0000256" key="2">
    <source>
        <dbReference type="ARBA" id="ARBA00022448"/>
    </source>
</evidence>
<evidence type="ECO:0000313" key="7">
    <source>
        <dbReference type="Proteomes" id="UP001143370"/>
    </source>
</evidence>
<feature type="domain" description="ABC transporter" evidence="5">
    <location>
        <begin position="24"/>
        <end position="255"/>
    </location>
</feature>
<dbReference type="InterPro" id="IPR027417">
    <property type="entry name" value="P-loop_NTPase"/>
</dbReference>
<dbReference type="AlphaFoldDB" id="A0A9W6J9B1"/>
<protein>
    <submittedName>
        <fullName evidence="6">Spermidine/putrescine ABC transporter ATP-binding protein</fullName>
    </submittedName>
</protein>
<dbReference type="PANTHER" id="PTHR42788:SF13">
    <property type="entry name" value="ALIPHATIC SULFONATES IMPORT ATP-BINDING PROTEIN SSUB"/>
    <property type="match status" value="1"/>
</dbReference>
<dbReference type="PROSITE" id="PS00211">
    <property type="entry name" value="ABC_TRANSPORTER_1"/>
    <property type="match status" value="1"/>
</dbReference>
<dbReference type="GO" id="GO:0016887">
    <property type="term" value="F:ATP hydrolysis activity"/>
    <property type="evidence" value="ECO:0007669"/>
    <property type="project" value="InterPro"/>
</dbReference>
<keyword evidence="2" id="KW-0813">Transport</keyword>
<reference evidence="6" key="2">
    <citation type="submission" date="2023-01" db="EMBL/GenBank/DDBJ databases">
        <authorList>
            <person name="Sun Q."/>
            <person name="Evtushenko L."/>
        </authorList>
    </citation>
    <scope>NUCLEOTIDE SEQUENCE</scope>
    <source>
        <strain evidence="6">VKM B-2484</strain>
    </source>
</reference>
<comment type="caution">
    <text evidence="6">The sequence shown here is derived from an EMBL/GenBank/DDBJ whole genome shotgun (WGS) entry which is preliminary data.</text>
</comment>
<evidence type="ECO:0000256" key="4">
    <source>
        <dbReference type="ARBA" id="ARBA00022840"/>
    </source>
</evidence>
<keyword evidence="3" id="KW-0547">Nucleotide-binding</keyword>
<comment type="similarity">
    <text evidence="1">Belongs to the ABC transporter superfamily.</text>
</comment>
<dbReference type="InterPro" id="IPR003593">
    <property type="entry name" value="AAA+_ATPase"/>
</dbReference>
<evidence type="ECO:0000313" key="6">
    <source>
        <dbReference type="EMBL" id="GLK72108.1"/>
    </source>
</evidence>
<dbReference type="RefSeq" id="WP_213369602.1">
    <property type="nucleotide sequence ID" value="NZ_BSFJ01000008.1"/>
</dbReference>
<gene>
    <name evidence="6" type="ORF">GCM10017643_22240</name>
</gene>
<name>A0A9W6J9B1_9HYPH</name>
<evidence type="ECO:0000259" key="5">
    <source>
        <dbReference type="PROSITE" id="PS50893"/>
    </source>
</evidence>
<dbReference type="InterPro" id="IPR003439">
    <property type="entry name" value="ABC_transporter-like_ATP-bd"/>
</dbReference>
<sequence length="275" mass="29495">MSAVVSPALAARAGAPAAAGAPPLVVAHVAKSFDADGRVVPVIGDLSLTLNEGEIVAIVGPSGCGKTTLLNTLCGLIAPDAGRIGWFGKEMSGQPAGVGYMLQKDLLLPWRTALRNVMLGLEIRGVGLSEAEERAHVMLDQLGLHGFADHYPTTLSGGMRQRVALARTLVNEPDVLLLDEPFAALDFQTKLLIESDTARLVRESRRSVLLITHDIEEAVSVADRVIVLTKRPTRVKAVYDIALGTERTDMIAARESAGFVDYVRRIWADLDVTRQ</sequence>
<keyword evidence="4 6" id="KW-0067">ATP-binding</keyword>
<dbReference type="InterPro" id="IPR050166">
    <property type="entry name" value="ABC_transporter_ATP-bind"/>
</dbReference>
<dbReference type="SUPFAM" id="SSF52540">
    <property type="entry name" value="P-loop containing nucleoside triphosphate hydrolases"/>
    <property type="match status" value="1"/>
</dbReference>
<dbReference type="CDD" id="cd03293">
    <property type="entry name" value="ABC_NrtD_SsuB_transporters"/>
    <property type="match status" value="1"/>
</dbReference>
<keyword evidence="7" id="KW-1185">Reference proteome</keyword>
<dbReference type="SMART" id="SM00382">
    <property type="entry name" value="AAA"/>
    <property type="match status" value="1"/>
</dbReference>
<dbReference type="Proteomes" id="UP001143370">
    <property type="component" value="Unassembled WGS sequence"/>
</dbReference>
<dbReference type="EMBL" id="BSFJ01000008">
    <property type="protein sequence ID" value="GLK72108.1"/>
    <property type="molecule type" value="Genomic_DNA"/>
</dbReference>
<dbReference type="Gene3D" id="3.40.50.300">
    <property type="entry name" value="P-loop containing nucleotide triphosphate hydrolases"/>
    <property type="match status" value="1"/>
</dbReference>
<dbReference type="GO" id="GO:0005524">
    <property type="term" value="F:ATP binding"/>
    <property type="evidence" value="ECO:0007669"/>
    <property type="project" value="UniProtKB-KW"/>
</dbReference>
<proteinExistence type="inferred from homology"/>